<proteinExistence type="predicted"/>
<keyword evidence="1" id="KW-1133">Transmembrane helix</keyword>
<dbReference type="AlphaFoldDB" id="A0AAT9GM91"/>
<protein>
    <recommendedName>
        <fullName evidence="3">DoxX family protein</fullName>
    </recommendedName>
</protein>
<evidence type="ECO:0008006" key="3">
    <source>
        <dbReference type="Google" id="ProtNLM"/>
    </source>
</evidence>
<dbReference type="RefSeq" id="WP_353549324.1">
    <property type="nucleotide sequence ID" value="NZ_AP029612.1"/>
</dbReference>
<keyword evidence="1" id="KW-0812">Transmembrane</keyword>
<sequence>MKNYHIVSKIAIYLLSVVMISFGIYHFQNARDLVVYIPSSLPGGIWWVYLTGAAFILVALSFITNRMVKTSAYLLAFILFVFILTLHVPNYLNAGDKEMKAMAFINLLKDTAIAGFALHIAAGAHHQKLHMEQSD</sequence>
<gene>
    <name evidence="2" type="ORF">KACHI17_25820</name>
</gene>
<feature type="transmembrane region" description="Helical" evidence="1">
    <location>
        <begin position="45"/>
        <end position="64"/>
    </location>
</feature>
<dbReference type="EMBL" id="AP029612">
    <property type="protein sequence ID" value="BFG71701.1"/>
    <property type="molecule type" value="Genomic_DNA"/>
</dbReference>
<reference evidence="2" key="1">
    <citation type="submission" date="2024-02" db="EMBL/GenBank/DDBJ databases">
        <title>Sediminibacterium planktonica sp. nov. and Sediminibacterium longus sp. nov., isolated from surface lake and river water.</title>
        <authorList>
            <person name="Watanabe K."/>
            <person name="Takemine S."/>
            <person name="Ishii Y."/>
            <person name="Ogata Y."/>
            <person name="Shindo C."/>
            <person name="Suda W."/>
        </authorList>
    </citation>
    <scope>NUCLEOTIDE SEQUENCE</scope>
    <source>
        <strain evidence="2">KACHI17</strain>
    </source>
</reference>
<feature type="transmembrane region" description="Helical" evidence="1">
    <location>
        <begin position="71"/>
        <end position="89"/>
    </location>
</feature>
<accession>A0AAT9GM91</accession>
<organism evidence="2">
    <name type="scientific">Sediminibacterium sp. KACHI17</name>
    <dbReference type="NCBI Taxonomy" id="1751071"/>
    <lineage>
        <taxon>Bacteria</taxon>
        <taxon>Pseudomonadati</taxon>
        <taxon>Bacteroidota</taxon>
        <taxon>Chitinophagia</taxon>
        <taxon>Chitinophagales</taxon>
        <taxon>Chitinophagaceae</taxon>
        <taxon>Sediminibacterium</taxon>
    </lineage>
</organism>
<name>A0AAT9GM91_9BACT</name>
<keyword evidence="1" id="KW-0472">Membrane</keyword>
<evidence type="ECO:0000313" key="2">
    <source>
        <dbReference type="EMBL" id="BFG71701.1"/>
    </source>
</evidence>
<feature type="transmembrane region" description="Helical" evidence="1">
    <location>
        <begin position="7"/>
        <end position="25"/>
    </location>
</feature>
<feature type="transmembrane region" description="Helical" evidence="1">
    <location>
        <begin position="101"/>
        <end position="122"/>
    </location>
</feature>
<evidence type="ECO:0000256" key="1">
    <source>
        <dbReference type="SAM" id="Phobius"/>
    </source>
</evidence>